<organism evidence="1 2">
    <name type="scientific">Saccharobesus litoralis</name>
    <dbReference type="NCBI Taxonomy" id="2172099"/>
    <lineage>
        <taxon>Bacteria</taxon>
        <taxon>Pseudomonadati</taxon>
        <taxon>Pseudomonadota</taxon>
        <taxon>Gammaproteobacteria</taxon>
        <taxon>Alteromonadales</taxon>
        <taxon>Alteromonadaceae</taxon>
        <taxon>Saccharobesus</taxon>
    </lineage>
</organism>
<keyword evidence="2" id="KW-1185">Reference proteome</keyword>
<dbReference type="OrthoDB" id="6167888at2"/>
<dbReference type="KEGG" id="cate:C2869_06185"/>
<sequence length="144" mass="16732">MTTSILQSLTLEKRPEVKGGDQQLQAKRFKLVKRLELQLELVQYAMEGKPYIHIVTKRVKDPETGDKIEKKVQKRHKPWFYRCGDNHYFELRVSNRVVELKAGCPAIKVGTMSELQKVIINLIKAAELGELDKYFETKFKKVGK</sequence>
<gene>
    <name evidence="1" type="ORF">C2869_06185</name>
</gene>
<proteinExistence type="predicted"/>
<protein>
    <submittedName>
        <fullName evidence="1">Uncharacterized protein</fullName>
    </submittedName>
</protein>
<name>A0A2S0VPD6_9ALTE</name>
<evidence type="ECO:0000313" key="1">
    <source>
        <dbReference type="EMBL" id="AWB66052.1"/>
    </source>
</evidence>
<accession>A0A2S0VPD6</accession>
<dbReference type="EMBL" id="CP026604">
    <property type="protein sequence ID" value="AWB66052.1"/>
    <property type="molecule type" value="Genomic_DNA"/>
</dbReference>
<dbReference type="RefSeq" id="WP_108602124.1">
    <property type="nucleotide sequence ID" value="NZ_CP026604.1"/>
</dbReference>
<dbReference type="Proteomes" id="UP000244441">
    <property type="component" value="Chromosome"/>
</dbReference>
<evidence type="ECO:0000313" key="2">
    <source>
        <dbReference type="Proteomes" id="UP000244441"/>
    </source>
</evidence>
<reference evidence="1 2" key="1">
    <citation type="submission" date="2018-01" db="EMBL/GenBank/DDBJ databases">
        <title>Genome sequence of a Cantenovulum-like bacteria.</title>
        <authorList>
            <person name="Tan W.R."/>
            <person name="Lau N.-S."/>
            <person name="Go F."/>
            <person name="Amirul A.-A.A."/>
        </authorList>
    </citation>
    <scope>NUCLEOTIDE SEQUENCE [LARGE SCALE GENOMIC DNA]</scope>
    <source>
        <strain evidence="1 2">CCB-QB4</strain>
    </source>
</reference>
<dbReference type="AlphaFoldDB" id="A0A2S0VPD6"/>